<comment type="caution">
    <text evidence="2">The sequence shown here is derived from an EMBL/GenBank/DDBJ whole genome shotgun (WGS) entry which is preliminary data.</text>
</comment>
<dbReference type="EMBL" id="QOHL01000014">
    <property type="protein sequence ID" value="RZB12576.1"/>
    <property type="molecule type" value="Genomic_DNA"/>
</dbReference>
<protein>
    <submittedName>
        <fullName evidence="2">Uncharacterized protein</fullName>
    </submittedName>
</protein>
<feature type="transmembrane region" description="Helical" evidence="1">
    <location>
        <begin position="720"/>
        <end position="738"/>
    </location>
</feature>
<sequence length="797" mass="89284">MNSFLNAYSVNLIQKNSTIFSLYYVKRGLVANDLVCEVHSGNYTYSVKVNDVPVLDHTVKNYLPRMLFVKVKDNDFLIVAFSVNDLKQYRIKKSLLLKIYKINYLPTITLLDVDKINLSSSVHSLKEEVRYPVVLYQSRPDAIMVIARVDNDDRAKSPDRLYVMWDLQCRDGRFKIIKPAAGEVQFNNKYLFKYSGYIGYGKYSDKLIMVSEFKGHMKLLYVGKYLSQDYNFFSNIYEISIDYTLNFGAKKCLVNYRYGCNLGNNDKYNIPVSGIDVINAISNGENTYLAYVGIVFDSKFGDDSQLVIVSSKEGKQVAIYDFMRVEDRVTSLHIVHIDSNIVITTVSSSYIVRYEIPELQLRGGNITHVNMMQFSRREITNIANFANVVTADISFSNDKYINVTTVAAKKLCSGVENVYFDVRSILSRDIFATEQNLSSVSASMYETTRSIISKSDATEMTLEPITSVYMLSSTENPVMSIDYPSKASSTVQSVVSKSKITEVSVKPATTSSLPYNSDSAVKSVSTRSRFSTVSNTIQSTTPKNGAIKLEREKGTSTFSVIQSETQGSDITEDVKHSSSSTVSSIEFSTSQSVVRYYTTDTVSSLSVDRNGVVSNITNITAHPITGKKESKFVDCVSNVSDVKCGLLPKKVKYNVRRSTIKTGVKTSVKKQAFHKDFASTEYVLTNRLNLTNNVSMSDYYLTNNGTDESNIRIDHSNKNVLLIGVVCAVVFVVMVLFFSKGGYDKLKRSMVRCISNSRRTRCRSVNPRVLPVIELHDLQEISGVIISNRAAYAGSCS</sequence>
<organism evidence="2 3">
    <name type="scientific">Ehrlichia minasensis</name>
    <dbReference type="NCBI Taxonomy" id="1242993"/>
    <lineage>
        <taxon>Bacteria</taxon>
        <taxon>Pseudomonadati</taxon>
        <taxon>Pseudomonadota</taxon>
        <taxon>Alphaproteobacteria</taxon>
        <taxon>Rickettsiales</taxon>
        <taxon>Anaplasmataceae</taxon>
        <taxon>Ehrlichia</taxon>
    </lineage>
</organism>
<gene>
    <name evidence="2" type="ORF">DRF75_03320</name>
</gene>
<name>A0A4Q6I7A7_9RICK</name>
<accession>A0A4Q6I7A7</accession>
<evidence type="ECO:0000313" key="2">
    <source>
        <dbReference type="EMBL" id="RZB12576.1"/>
    </source>
</evidence>
<keyword evidence="1" id="KW-0472">Membrane</keyword>
<dbReference type="Proteomes" id="UP000293377">
    <property type="component" value="Unassembled WGS sequence"/>
</dbReference>
<reference evidence="2 3" key="1">
    <citation type="submission" date="2018-06" db="EMBL/GenBank/DDBJ databases">
        <title>Complete Genome Sequence of Ehrlichia minasensis Isolated From Cattle.</title>
        <authorList>
            <person name="Aguiar D.M."/>
            <person name="Araujo J.P.A.Jr."/>
            <person name="Nakazato L."/>
            <person name="Bard E."/>
            <person name="Cabezas-Cruz A."/>
        </authorList>
    </citation>
    <scope>NUCLEOTIDE SEQUENCE [LARGE SCALE GENOMIC DNA]</scope>
    <source>
        <strain evidence="2 3">B11</strain>
    </source>
</reference>
<dbReference type="AlphaFoldDB" id="A0A4Q6I7A7"/>
<evidence type="ECO:0000256" key="1">
    <source>
        <dbReference type="SAM" id="Phobius"/>
    </source>
</evidence>
<keyword evidence="1" id="KW-1133">Transmembrane helix</keyword>
<keyword evidence="3" id="KW-1185">Reference proteome</keyword>
<dbReference type="STRING" id="1242993.ehr_00197"/>
<proteinExistence type="predicted"/>
<evidence type="ECO:0000313" key="3">
    <source>
        <dbReference type="Proteomes" id="UP000293377"/>
    </source>
</evidence>
<dbReference type="RefSeq" id="WP_129992648.1">
    <property type="nucleotide sequence ID" value="NZ_QOHL01000014.1"/>
</dbReference>
<keyword evidence="1" id="KW-0812">Transmembrane</keyword>